<sequence>MNFAWLNSDTEFRDERGVMDESDSVLKAIMNRQTAIVREIRDRLFIEGIGATDETFIHVRILM</sequence>
<reference evidence="1" key="1">
    <citation type="journal article" date="2019" name="bioRxiv">
        <title>The Genome of the Zebra Mussel, Dreissena polymorpha: A Resource for Invasive Species Research.</title>
        <authorList>
            <person name="McCartney M.A."/>
            <person name="Auch B."/>
            <person name="Kono T."/>
            <person name="Mallez S."/>
            <person name="Zhang Y."/>
            <person name="Obille A."/>
            <person name="Becker A."/>
            <person name="Abrahante J.E."/>
            <person name="Garbe J."/>
            <person name="Badalamenti J.P."/>
            <person name="Herman A."/>
            <person name="Mangelson H."/>
            <person name="Liachko I."/>
            <person name="Sullivan S."/>
            <person name="Sone E.D."/>
            <person name="Koren S."/>
            <person name="Silverstein K.A.T."/>
            <person name="Beckman K.B."/>
            <person name="Gohl D.M."/>
        </authorList>
    </citation>
    <scope>NUCLEOTIDE SEQUENCE</scope>
    <source>
        <strain evidence="1">Duluth1</strain>
        <tissue evidence="1">Whole animal</tissue>
    </source>
</reference>
<name>A0A9D4RDZ0_DREPO</name>
<keyword evidence="2" id="KW-1185">Reference proteome</keyword>
<evidence type="ECO:0000313" key="1">
    <source>
        <dbReference type="EMBL" id="KAH3864961.1"/>
    </source>
</evidence>
<dbReference type="Proteomes" id="UP000828390">
    <property type="component" value="Unassembled WGS sequence"/>
</dbReference>
<dbReference type="EMBL" id="JAIWYP010000002">
    <property type="protein sequence ID" value="KAH3864961.1"/>
    <property type="molecule type" value="Genomic_DNA"/>
</dbReference>
<comment type="caution">
    <text evidence="1">The sequence shown here is derived from an EMBL/GenBank/DDBJ whole genome shotgun (WGS) entry which is preliminary data.</text>
</comment>
<dbReference type="AlphaFoldDB" id="A0A9D4RDZ0"/>
<protein>
    <submittedName>
        <fullName evidence="1">Uncharacterized protein</fullName>
    </submittedName>
</protein>
<reference evidence="1" key="2">
    <citation type="submission" date="2020-11" db="EMBL/GenBank/DDBJ databases">
        <authorList>
            <person name="McCartney M.A."/>
            <person name="Auch B."/>
            <person name="Kono T."/>
            <person name="Mallez S."/>
            <person name="Becker A."/>
            <person name="Gohl D.M."/>
            <person name="Silverstein K.A.T."/>
            <person name="Koren S."/>
            <person name="Bechman K.B."/>
            <person name="Herman A."/>
            <person name="Abrahante J.E."/>
            <person name="Garbe J."/>
        </authorList>
    </citation>
    <scope>NUCLEOTIDE SEQUENCE</scope>
    <source>
        <strain evidence="1">Duluth1</strain>
        <tissue evidence="1">Whole animal</tissue>
    </source>
</reference>
<gene>
    <name evidence="1" type="ORF">DPMN_027994</name>
</gene>
<accession>A0A9D4RDZ0</accession>
<proteinExistence type="predicted"/>
<evidence type="ECO:0000313" key="2">
    <source>
        <dbReference type="Proteomes" id="UP000828390"/>
    </source>
</evidence>
<organism evidence="1 2">
    <name type="scientific">Dreissena polymorpha</name>
    <name type="common">Zebra mussel</name>
    <name type="synonym">Mytilus polymorpha</name>
    <dbReference type="NCBI Taxonomy" id="45954"/>
    <lineage>
        <taxon>Eukaryota</taxon>
        <taxon>Metazoa</taxon>
        <taxon>Spiralia</taxon>
        <taxon>Lophotrochozoa</taxon>
        <taxon>Mollusca</taxon>
        <taxon>Bivalvia</taxon>
        <taxon>Autobranchia</taxon>
        <taxon>Heteroconchia</taxon>
        <taxon>Euheterodonta</taxon>
        <taxon>Imparidentia</taxon>
        <taxon>Neoheterodontei</taxon>
        <taxon>Myida</taxon>
        <taxon>Dreissenoidea</taxon>
        <taxon>Dreissenidae</taxon>
        <taxon>Dreissena</taxon>
    </lineage>
</organism>